<dbReference type="Proteomes" id="UP000009375">
    <property type="component" value="Unassembled WGS sequence"/>
</dbReference>
<feature type="region of interest" description="Disordered" evidence="1">
    <location>
        <begin position="1"/>
        <end position="52"/>
    </location>
</feature>
<dbReference type="AlphaFoldDB" id="D2EER0"/>
<reference evidence="3 4" key="1">
    <citation type="journal article" date="2010" name="Proc. Natl. Acad. Sci. U.S.A.">
        <title>Enigmatic, ultrasmall, uncultivated Archaea.</title>
        <authorList>
            <person name="Baker B.J."/>
            <person name="Comolli L.R."/>
            <person name="Dick G.J."/>
            <person name="Hauser L.J."/>
            <person name="Hyatt D."/>
            <person name="Dill B.D."/>
            <person name="Land M.L."/>
            <person name="Verberkmoes N.C."/>
            <person name="Hettich R.L."/>
            <person name="Banfield J.F."/>
        </authorList>
    </citation>
    <scope>NUCLEOTIDE SEQUENCE [LARGE SCALE GENOMIC DNA]</scope>
</reference>
<protein>
    <submittedName>
        <fullName evidence="3">Uncharacterized protein</fullName>
    </submittedName>
</protein>
<gene>
    <name evidence="3" type="ORF">BJBARM4_0213</name>
</gene>
<evidence type="ECO:0000313" key="3">
    <source>
        <dbReference type="EMBL" id="EEZ93121.1"/>
    </source>
</evidence>
<name>D2EER0_PARA4</name>
<evidence type="ECO:0000313" key="4">
    <source>
        <dbReference type="Proteomes" id="UP000009375"/>
    </source>
</evidence>
<organism evidence="3 4">
    <name type="scientific">Candidatus Parvarchaeum acidiphilum ARMAN-4</name>
    <dbReference type="NCBI Taxonomy" id="662760"/>
    <lineage>
        <taxon>Archaea</taxon>
        <taxon>Candidatus Parvarchaeota</taxon>
        <taxon>Candidatus Parvarchaeum</taxon>
    </lineage>
</organism>
<feature type="compositionally biased region" description="Basic and acidic residues" evidence="1">
    <location>
        <begin position="1"/>
        <end position="38"/>
    </location>
</feature>
<dbReference type="EMBL" id="GG730041">
    <property type="protein sequence ID" value="EEZ93121.1"/>
    <property type="molecule type" value="Genomic_DNA"/>
</dbReference>
<keyword evidence="2" id="KW-0472">Membrane</keyword>
<keyword evidence="2" id="KW-1133">Transmembrane helix</keyword>
<evidence type="ECO:0000256" key="2">
    <source>
        <dbReference type="SAM" id="Phobius"/>
    </source>
</evidence>
<evidence type="ECO:0000256" key="1">
    <source>
        <dbReference type="SAM" id="MobiDB-lite"/>
    </source>
</evidence>
<feature type="transmembrane region" description="Helical" evidence="2">
    <location>
        <begin position="63"/>
        <end position="83"/>
    </location>
</feature>
<accession>D2EER0</accession>
<sequence length="265" mass="28717">MDSDEKKQNLDLNQEKDIKKEQNPDSEKGVEGNKDQKSTTDSNQAGVEGKPKSKQSFKMPIKVILPAVIIVIAVILIAVFLFHPANKTAAVVSYSPINSLSNSGLDSIIGGNWTLVNNETLNSTIVNEYASTGYFPPGTVAATLEEFAPSSEIPEIEANKTANVSLFETNVYYLNSSSETASLFNGVKSELSREYANDSKIQYNSSTIDNSSIIYINGELNSSNSSLENVTELYLANGKSFVLAEISNGNLDYSQAKSIVNSLFS</sequence>
<keyword evidence="2" id="KW-0812">Transmembrane</keyword>
<proteinExistence type="predicted"/>